<protein>
    <submittedName>
        <fullName evidence="2">Uncharacterized protein</fullName>
    </submittedName>
</protein>
<feature type="compositionally biased region" description="Basic and acidic residues" evidence="1">
    <location>
        <begin position="27"/>
        <end position="40"/>
    </location>
</feature>
<evidence type="ECO:0000313" key="3">
    <source>
        <dbReference type="Proteomes" id="UP000216802"/>
    </source>
</evidence>
<feature type="non-terminal residue" evidence="2">
    <location>
        <position position="75"/>
    </location>
</feature>
<organism evidence="2 3">
    <name type="scientific">Lentilactobacillus parakefiri</name>
    <dbReference type="NCBI Taxonomy" id="152332"/>
    <lineage>
        <taxon>Bacteria</taxon>
        <taxon>Bacillati</taxon>
        <taxon>Bacillota</taxon>
        <taxon>Bacilli</taxon>
        <taxon>Lactobacillales</taxon>
        <taxon>Lactobacillaceae</taxon>
        <taxon>Lentilactobacillus</taxon>
    </lineage>
</organism>
<proteinExistence type="predicted"/>
<gene>
    <name evidence="2" type="ORF">B8W98_13555</name>
</gene>
<evidence type="ECO:0000313" key="2">
    <source>
        <dbReference type="EMBL" id="PAK71429.1"/>
    </source>
</evidence>
<evidence type="ECO:0000256" key="1">
    <source>
        <dbReference type="SAM" id="MobiDB-lite"/>
    </source>
</evidence>
<dbReference type="AlphaFoldDB" id="A0A269XE74"/>
<feature type="compositionally biased region" description="Polar residues" evidence="1">
    <location>
        <begin position="15"/>
        <end position="26"/>
    </location>
</feature>
<comment type="caution">
    <text evidence="2">The sequence shown here is derived from an EMBL/GenBank/DDBJ whole genome shotgun (WGS) entry which is preliminary data.</text>
</comment>
<accession>A0A269XE74</accession>
<dbReference type="Proteomes" id="UP000216802">
    <property type="component" value="Unassembled WGS sequence"/>
</dbReference>
<dbReference type="RefSeq" id="WP_225367564.1">
    <property type="nucleotide sequence ID" value="NZ_NCXI01000541.1"/>
</dbReference>
<sequence>EATLATTKDSDESKSLTVGDNANPTSNKDDSSDKDKDSKDGLGTLKNNAVATTNKKSKQQTTQQNKDQTNKKAKH</sequence>
<feature type="region of interest" description="Disordered" evidence="1">
    <location>
        <begin position="1"/>
        <end position="75"/>
    </location>
</feature>
<dbReference type="EMBL" id="NCXI01000541">
    <property type="protein sequence ID" value="PAK71429.1"/>
    <property type="molecule type" value="Genomic_DNA"/>
</dbReference>
<feature type="non-terminal residue" evidence="2">
    <location>
        <position position="1"/>
    </location>
</feature>
<reference evidence="2 3" key="1">
    <citation type="submission" date="2017-04" db="EMBL/GenBank/DDBJ databases">
        <title>Kefir bacterial isolates.</title>
        <authorList>
            <person name="Kim Y."/>
            <person name="Blasche S."/>
            <person name="Patil K.R."/>
        </authorList>
    </citation>
    <scope>NUCLEOTIDE SEQUENCE [LARGE SCALE GENOMIC DNA]</scope>
    <source>
        <strain evidence="2 3">OG2</strain>
    </source>
</reference>
<name>A0A269XE74_9LACO</name>